<dbReference type="Proteomes" id="UP000789405">
    <property type="component" value="Unassembled WGS sequence"/>
</dbReference>
<dbReference type="EMBL" id="CAJVPY010056298">
    <property type="protein sequence ID" value="CAG8818259.1"/>
    <property type="molecule type" value="Genomic_DNA"/>
</dbReference>
<accession>A0A9N9KAH6</accession>
<reference evidence="1" key="1">
    <citation type="submission" date="2021-06" db="EMBL/GenBank/DDBJ databases">
        <authorList>
            <person name="Kallberg Y."/>
            <person name="Tangrot J."/>
            <person name="Rosling A."/>
        </authorList>
    </citation>
    <scope>NUCLEOTIDE SEQUENCE</scope>
    <source>
        <strain evidence="1">MA453B</strain>
    </source>
</reference>
<keyword evidence="2" id="KW-1185">Reference proteome</keyword>
<evidence type="ECO:0000313" key="1">
    <source>
        <dbReference type="EMBL" id="CAG8818259.1"/>
    </source>
</evidence>
<name>A0A9N9KAH6_9GLOM</name>
<sequence length="50" mass="6032">QILEKDKRIARILRVKEIFETVIQKYEEAIYNYLGYKIEISDDNDVQLTL</sequence>
<dbReference type="AlphaFoldDB" id="A0A9N9KAH6"/>
<comment type="caution">
    <text evidence="1">The sequence shown here is derived from an EMBL/GenBank/DDBJ whole genome shotgun (WGS) entry which is preliminary data.</text>
</comment>
<dbReference type="OrthoDB" id="2472291at2759"/>
<feature type="non-terminal residue" evidence="1">
    <location>
        <position position="50"/>
    </location>
</feature>
<gene>
    <name evidence="1" type="ORF">DERYTH_LOCUS26594</name>
</gene>
<organism evidence="1 2">
    <name type="scientific">Dentiscutata erythropus</name>
    <dbReference type="NCBI Taxonomy" id="1348616"/>
    <lineage>
        <taxon>Eukaryota</taxon>
        <taxon>Fungi</taxon>
        <taxon>Fungi incertae sedis</taxon>
        <taxon>Mucoromycota</taxon>
        <taxon>Glomeromycotina</taxon>
        <taxon>Glomeromycetes</taxon>
        <taxon>Diversisporales</taxon>
        <taxon>Gigasporaceae</taxon>
        <taxon>Dentiscutata</taxon>
    </lineage>
</organism>
<protein>
    <submittedName>
        <fullName evidence="1">22702_t:CDS:1</fullName>
    </submittedName>
</protein>
<feature type="non-terminal residue" evidence="1">
    <location>
        <position position="1"/>
    </location>
</feature>
<proteinExistence type="predicted"/>
<evidence type="ECO:0000313" key="2">
    <source>
        <dbReference type="Proteomes" id="UP000789405"/>
    </source>
</evidence>